<evidence type="ECO:0000256" key="8">
    <source>
        <dbReference type="SAM" id="Phobius"/>
    </source>
</evidence>
<dbReference type="GO" id="GO:0140359">
    <property type="term" value="F:ABC-type transporter activity"/>
    <property type="evidence" value="ECO:0007669"/>
    <property type="project" value="InterPro"/>
</dbReference>
<dbReference type="PROSITE" id="PS50893">
    <property type="entry name" value="ABC_TRANSPORTER_2"/>
    <property type="match status" value="1"/>
</dbReference>
<proteinExistence type="predicted"/>
<keyword evidence="4 11" id="KW-0067">ATP-binding</keyword>
<comment type="function">
    <text evidence="7">Part of an ABC transporter complex. Transmembrane domains (TMD) form a pore in the inner membrane and the ATP-binding domain (NBD) is responsible for energy generation.</text>
</comment>
<feature type="transmembrane region" description="Helical" evidence="8">
    <location>
        <begin position="7"/>
        <end position="27"/>
    </location>
</feature>
<evidence type="ECO:0000256" key="1">
    <source>
        <dbReference type="ARBA" id="ARBA00004651"/>
    </source>
</evidence>
<evidence type="ECO:0000256" key="7">
    <source>
        <dbReference type="ARBA" id="ARBA00024725"/>
    </source>
</evidence>
<keyword evidence="6 8" id="KW-0472">Membrane</keyword>
<name>A0A285TPA4_9PROT</name>
<feature type="domain" description="ABC transporter" evidence="9">
    <location>
        <begin position="105"/>
        <end position="339"/>
    </location>
</feature>
<protein>
    <submittedName>
        <fullName evidence="11">ATP-binding cassette, subfamily B</fullName>
    </submittedName>
</protein>
<dbReference type="InterPro" id="IPR036640">
    <property type="entry name" value="ABC1_TM_sf"/>
</dbReference>
<reference evidence="11 12" key="1">
    <citation type="submission" date="2017-08" db="EMBL/GenBank/DDBJ databases">
        <authorList>
            <person name="de Groot N.N."/>
        </authorList>
    </citation>
    <scope>NUCLEOTIDE SEQUENCE [LARGE SCALE GENOMIC DNA]</scope>
    <source>
        <strain evidence="11 12">USBA 78</strain>
    </source>
</reference>
<dbReference type="PANTHER" id="PTHR24221:SF575">
    <property type="entry name" value="MULTIDRUG RESISTANCE ABC TRANSPORTER ATP-BINDING AND PERMEASE PROTEIN"/>
    <property type="match status" value="1"/>
</dbReference>
<comment type="subcellular location">
    <subcellularLocation>
        <location evidence="1">Cell membrane</location>
        <topology evidence="1">Multi-pass membrane protein</topology>
    </subcellularLocation>
</comment>
<accession>A0A285TPA4</accession>
<dbReference type="Gene3D" id="1.20.1560.10">
    <property type="entry name" value="ABC transporter type 1, transmembrane domain"/>
    <property type="match status" value="1"/>
</dbReference>
<dbReference type="AlphaFoldDB" id="A0A285TPA4"/>
<dbReference type="SUPFAM" id="SSF52540">
    <property type="entry name" value="P-loop containing nucleoside triphosphate hydrolases"/>
    <property type="match status" value="1"/>
</dbReference>
<evidence type="ECO:0000256" key="2">
    <source>
        <dbReference type="ARBA" id="ARBA00022692"/>
    </source>
</evidence>
<dbReference type="GO" id="GO:0016887">
    <property type="term" value="F:ATP hydrolysis activity"/>
    <property type="evidence" value="ECO:0007669"/>
    <property type="project" value="InterPro"/>
</dbReference>
<feature type="transmembrane region" description="Helical" evidence="8">
    <location>
        <begin position="33"/>
        <end position="56"/>
    </location>
</feature>
<evidence type="ECO:0000256" key="4">
    <source>
        <dbReference type="ARBA" id="ARBA00022840"/>
    </source>
</evidence>
<keyword evidence="2 8" id="KW-0812">Transmembrane</keyword>
<keyword evidence="3" id="KW-0547">Nucleotide-binding</keyword>
<evidence type="ECO:0000256" key="6">
    <source>
        <dbReference type="ARBA" id="ARBA00023136"/>
    </source>
</evidence>
<evidence type="ECO:0000313" key="11">
    <source>
        <dbReference type="EMBL" id="SOC24506.1"/>
    </source>
</evidence>
<dbReference type="Proteomes" id="UP000219068">
    <property type="component" value="Unassembled WGS sequence"/>
</dbReference>
<keyword evidence="5 8" id="KW-1133">Transmembrane helix</keyword>
<dbReference type="PANTHER" id="PTHR24221">
    <property type="entry name" value="ATP-BINDING CASSETTE SUB-FAMILY B"/>
    <property type="match status" value="1"/>
</dbReference>
<evidence type="ECO:0000313" key="12">
    <source>
        <dbReference type="Proteomes" id="UP000219068"/>
    </source>
</evidence>
<dbReference type="Pfam" id="PF00005">
    <property type="entry name" value="ABC_tran"/>
    <property type="match status" value="1"/>
</dbReference>
<dbReference type="InterPro" id="IPR011527">
    <property type="entry name" value="ABC1_TM_dom"/>
</dbReference>
<dbReference type="GO" id="GO:0034040">
    <property type="term" value="F:ATPase-coupled lipid transmembrane transporter activity"/>
    <property type="evidence" value="ECO:0007669"/>
    <property type="project" value="TreeGrafter"/>
</dbReference>
<evidence type="ECO:0000256" key="3">
    <source>
        <dbReference type="ARBA" id="ARBA00022741"/>
    </source>
</evidence>
<dbReference type="InterPro" id="IPR017871">
    <property type="entry name" value="ABC_transporter-like_CS"/>
</dbReference>
<dbReference type="PROSITE" id="PS00211">
    <property type="entry name" value="ABC_TRANSPORTER_1"/>
    <property type="match status" value="1"/>
</dbReference>
<dbReference type="GO" id="GO:0005886">
    <property type="term" value="C:plasma membrane"/>
    <property type="evidence" value="ECO:0007669"/>
    <property type="project" value="UniProtKB-SubCell"/>
</dbReference>
<dbReference type="SMART" id="SM00382">
    <property type="entry name" value="AAA"/>
    <property type="match status" value="1"/>
</dbReference>
<dbReference type="GO" id="GO:0005524">
    <property type="term" value="F:ATP binding"/>
    <property type="evidence" value="ECO:0007669"/>
    <property type="project" value="UniProtKB-KW"/>
</dbReference>
<gene>
    <name evidence="11" type="ORF">SAMN05428964_104337</name>
</gene>
<dbReference type="FunFam" id="3.40.50.300:FF:000218">
    <property type="entry name" value="Multidrug ABC transporter ATP-binding protein"/>
    <property type="match status" value="1"/>
</dbReference>
<dbReference type="InterPro" id="IPR039421">
    <property type="entry name" value="Type_1_exporter"/>
</dbReference>
<sequence>MKLQAYGIMAISLAINYLGMRIVQVVILVTGTYFVVTGGLTVGGFVGFLLLVNVFYQPLEKIAAVVETYPKGIAGFKNYQALLATEPDIVDRDGARDIENLSGNVAFDQVGFGYSPERIVLNDINLSIKSGETVAFVGPSGAGKTTLCSLVPRFYDVTAGKITIDGIDIRDIKMKSLRRQIGIVQQDVFLFAGTLRDNIAYGRLDATEDEIIDAAHRARLRELIADMPDGLDTVIGERGVKLSGGQKQRVAIARIFLKNPPILILDEATSALDTETERAIQQSLDELAEGRTTLVIAHRLATIRNADRIVVITQDGIAEEGTHDALIAAGGTYRRLHEAQSLGIRTDNNKTDCA</sequence>
<dbReference type="Gene3D" id="3.40.50.300">
    <property type="entry name" value="P-loop containing nucleotide triphosphate hydrolases"/>
    <property type="match status" value="1"/>
</dbReference>
<evidence type="ECO:0000259" key="10">
    <source>
        <dbReference type="PROSITE" id="PS50929"/>
    </source>
</evidence>
<dbReference type="InterPro" id="IPR003439">
    <property type="entry name" value="ABC_transporter-like_ATP-bd"/>
</dbReference>
<evidence type="ECO:0000259" key="9">
    <source>
        <dbReference type="PROSITE" id="PS50893"/>
    </source>
</evidence>
<evidence type="ECO:0000256" key="5">
    <source>
        <dbReference type="ARBA" id="ARBA00022989"/>
    </source>
</evidence>
<organism evidence="11 12">
    <name type="scientific">Thalassospira xiamenensis</name>
    <dbReference type="NCBI Taxonomy" id="220697"/>
    <lineage>
        <taxon>Bacteria</taxon>
        <taxon>Pseudomonadati</taxon>
        <taxon>Pseudomonadota</taxon>
        <taxon>Alphaproteobacteria</taxon>
        <taxon>Rhodospirillales</taxon>
        <taxon>Thalassospiraceae</taxon>
        <taxon>Thalassospira</taxon>
    </lineage>
</organism>
<dbReference type="PROSITE" id="PS50929">
    <property type="entry name" value="ABC_TM1F"/>
    <property type="match status" value="1"/>
</dbReference>
<feature type="domain" description="ABC transmembrane type-1" evidence="10">
    <location>
        <begin position="1"/>
        <end position="71"/>
    </location>
</feature>
<dbReference type="EMBL" id="OBMM01000004">
    <property type="protein sequence ID" value="SOC24506.1"/>
    <property type="molecule type" value="Genomic_DNA"/>
</dbReference>
<dbReference type="InterPro" id="IPR003593">
    <property type="entry name" value="AAA+_ATPase"/>
</dbReference>
<dbReference type="SUPFAM" id="SSF90123">
    <property type="entry name" value="ABC transporter transmembrane region"/>
    <property type="match status" value="1"/>
</dbReference>
<dbReference type="InterPro" id="IPR027417">
    <property type="entry name" value="P-loop_NTPase"/>
</dbReference>